<keyword evidence="7" id="KW-1185">Reference proteome</keyword>
<evidence type="ECO:0000256" key="2">
    <source>
        <dbReference type="ARBA" id="ARBA00022679"/>
    </source>
</evidence>
<sequence length="110" mass="12128">MVLRTVANVVTKAVFGRPIFKRKCSTEFPETMSVWMLNGCSFLPLVDPKLKAVTSPMGEIVRCVHIGMLFVQEDAAYRPTISSVVLMLSSFSTLPMPLKPRNSTHSGSNP</sequence>
<accession>A0AA89BPY2</accession>
<dbReference type="AlphaFoldDB" id="A0AA89BPY2"/>
<dbReference type="Proteomes" id="UP001188597">
    <property type="component" value="Unassembled WGS sequence"/>
</dbReference>
<dbReference type="GO" id="GO:0005524">
    <property type="term" value="F:ATP binding"/>
    <property type="evidence" value="ECO:0007669"/>
    <property type="project" value="UniProtKB-KW"/>
</dbReference>
<dbReference type="EMBL" id="JAVXUP010000071">
    <property type="protein sequence ID" value="KAK3039661.1"/>
    <property type="molecule type" value="Genomic_DNA"/>
</dbReference>
<organism evidence="6 7">
    <name type="scientific">Escallonia herrerae</name>
    <dbReference type="NCBI Taxonomy" id="1293975"/>
    <lineage>
        <taxon>Eukaryota</taxon>
        <taxon>Viridiplantae</taxon>
        <taxon>Streptophyta</taxon>
        <taxon>Embryophyta</taxon>
        <taxon>Tracheophyta</taxon>
        <taxon>Spermatophyta</taxon>
        <taxon>Magnoliopsida</taxon>
        <taxon>eudicotyledons</taxon>
        <taxon>Gunneridae</taxon>
        <taxon>Pentapetalae</taxon>
        <taxon>asterids</taxon>
        <taxon>campanulids</taxon>
        <taxon>Escalloniales</taxon>
        <taxon>Escalloniaceae</taxon>
        <taxon>Escallonia</taxon>
    </lineage>
</organism>
<keyword evidence="2" id="KW-0808">Transferase</keyword>
<comment type="caution">
    <text evidence="6">The sequence shown here is derived from an EMBL/GenBank/DDBJ whole genome shotgun (WGS) entry which is preliminary data.</text>
</comment>
<evidence type="ECO:0000256" key="1">
    <source>
        <dbReference type="ARBA" id="ARBA00022527"/>
    </source>
</evidence>
<evidence type="ECO:0000256" key="5">
    <source>
        <dbReference type="ARBA" id="ARBA00022840"/>
    </source>
</evidence>
<evidence type="ECO:0000313" key="7">
    <source>
        <dbReference type="Proteomes" id="UP001188597"/>
    </source>
</evidence>
<name>A0AA89BPY2_9ASTE</name>
<evidence type="ECO:0000256" key="4">
    <source>
        <dbReference type="ARBA" id="ARBA00022777"/>
    </source>
</evidence>
<keyword evidence="3" id="KW-0547">Nucleotide-binding</keyword>
<dbReference type="PANTHER" id="PTHR27002:SF181">
    <property type="entry name" value="RECEPTOR-LIKE SERINE_THREONINE-PROTEIN KINASE"/>
    <property type="match status" value="1"/>
</dbReference>
<keyword evidence="5" id="KW-0067">ATP-binding</keyword>
<dbReference type="GO" id="GO:0004674">
    <property type="term" value="F:protein serine/threonine kinase activity"/>
    <property type="evidence" value="ECO:0007669"/>
    <property type="project" value="UniProtKB-KW"/>
</dbReference>
<evidence type="ECO:0000313" key="6">
    <source>
        <dbReference type="EMBL" id="KAK3039661.1"/>
    </source>
</evidence>
<dbReference type="GO" id="GO:0005886">
    <property type="term" value="C:plasma membrane"/>
    <property type="evidence" value="ECO:0007669"/>
    <property type="project" value="TreeGrafter"/>
</dbReference>
<evidence type="ECO:0000256" key="3">
    <source>
        <dbReference type="ARBA" id="ARBA00022741"/>
    </source>
</evidence>
<reference evidence="6" key="1">
    <citation type="submission" date="2022-12" db="EMBL/GenBank/DDBJ databases">
        <title>Draft genome assemblies for two species of Escallonia (Escalloniales).</title>
        <authorList>
            <person name="Chanderbali A."/>
            <person name="Dervinis C."/>
            <person name="Anghel I."/>
            <person name="Soltis D."/>
            <person name="Soltis P."/>
            <person name="Zapata F."/>
        </authorList>
    </citation>
    <scope>NUCLEOTIDE SEQUENCE</scope>
    <source>
        <strain evidence="6">UCBG64.0493</strain>
        <tissue evidence="6">Leaf</tissue>
    </source>
</reference>
<protein>
    <submittedName>
        <fullName evidence="6">Uncharacterized protein</fullName>
    </submittedName>
</protein>
<dbReference type="PANTHER" id="PTHR27002">
    <property type="entry name" value="RECEPTOR-LIKE SERINE/THREONINE-PROTEIN KINASE SD1-8"/>
    <property type="match status" value="1"/>
</dbReference>
<proteinExistence type="predicted"/>
<keyword evidence="4" id="KW-0418">Kinase</keyword>
<gene>
    <name evidence="6" type="ORF">RJ639_027002</name>
</gene>
<keyword evidence="1" id="KW-0723">Serine/threonine-protein kinase</keyword>